<feature type="transmembrane region" description="Helical" evidence="6">
    <location>
        <begin position="415"/>
        <end position="442"/>
    </location>
</feature>
<dbReference type="RefSeq" id="WP_286217484.1">
    <property type="nucleotide sequence ID" value="NZ_AP027729.1"/>
</dbReference>
<sequence>MTTTTDLRLVPSAVVAWICAWVGTRTGPASMPRWPVTVLLAVLLLVVAVGLVSASRRRARASGSSATRRPAALVGGQVLLVLAVAGAVLAVVGVRADLGEAGGVAELASTGATGCVIGTVVADPVPATTFGSKPEGVRTALRVHGVSARGVVKRGAGTVDVVGGPEWSEIAVGAVVIADGRFGTAHPGAEEVAGFVPRGPPQVVEPPGAVLGAVARVRGAMMEVTAGLSPQARGLVPGAAIGDTTRVPEEIEAAMLATSLTHVTAVSGGHFAVVVAAIGWCCSTARAPRWVRVVVTGAAVVGFVLLVRPDPSVLRAAATGCVGLVGTALGRPARAVPALAACVVVLLVVDPWLARSFGFVLSVAATAGLVTLTGPIASRLTPWCGRQPAFLVAVPIAAQVACGPVLVLLDPSLAIYAVPANLLAALALAPATVLGVMAALVAPWWGGAAWVLAWCAGLATWWIAAVATFFARLPAAALPWVPGVGGAVLLAALTAAALAVLRWGWPVAR</sequence>
<feature type="transmembrane region" description="Helical" evidence="6">
    <location>
        <begin position="359"/>
        <end position="377"/>
    </location>
</feature>
<dbReference type="InterPro" id="IPR052159">
    <property type="entry name" value="Competence_DNA_uptake"/>
</dbReference>
<feature type="transmembrane region" description="Helical" evidence="6">
    <location>
        <begin position="449"/>
        <end position="471"/>
    </location>
</feature>
<proteinExistence type="predicted"/>
<evidence type="ECO:0000313" key="8">
    <source>
        <dbReference type="EMBL" id="BDZ43187.1"/>
    </source>
</evidence>
<reference evidence="9" key="1">
    <citation type="journal article" date="2019" name="Int. J. Syst. Evol. Microbiol.">
        <title>The Global Catalogue of Microorganisms (GCM) 10K type strain sequencing project: providing services to taxonomists for standard genome sequencing and annotation.</title>
        <authorList>
            <consortium name="The Broad Institute Genomics Platform"/>
            <consortium name="The Broad Institute Genome Sequencing Center for Infectious Disease"/>
            <person name="Wu L."/>
            <person name="Ma J."/>
        </authorList>
    </citation>
    <scope>NUCLEOTIDE SEQUENCE [LARGE SCALE GENOMIC DNA]</scope>
    <source>
        <strain evidence="9">NBRC 108565</strain>
    </source>
</reference>
<keyword evidence="4 6" id="KW-1133">Transmembrane helix</keyword>
<dbReference type="InterPro" id="IPR004477">
    <property type="entry name" value="ComEC_N"/>
</dbReference>
<evidence type="ECO:0000256" key="2">
    <source>
        <dbReference type="ARBA" id="ARBA00022475"/>
    </source>
</evidence>
<organism evidence="8 9">
    <name type="scientific">Paraoerskovia sediminicola</name>
    <dbReference type="NCBI Taxonomy" id="1138587"/>
    <lineage>
        <taxon>Bacteria</taxon>
        <taxon>Bacillati</taxon>
        <taxon>Actinomycetota</taxon>
        <taxon>Actinomycetes</taxon>
        <taxon>Micrococcales</taxon>
        <taxon>Cellulomonadaceae</taxon>
        <taxon>Paraoerskovia</taxon>
    </lineage>
</organism>
<feature type="transmembrane region" description="Helical" evidence="6">
    <location>
        <begin position="34"/>
        <end position="52"/>
    </location>
</feature>
<evidence type="ECO:0000256" key="1">
    <source>
        <dbReference type="ARBA" id="ARBA00004651"/>
    </source>
</evidence>
<keyword evidence="3 6" id="KW-0812">Transmembrane</keyword>
<dbReference type="PANTHER" id="PTHR30619:SF1">
    <property type="entry name" value="RECOMBINATION PROTEIN 2"/>
    <property type="match status" value="1"/>
</dbReference>
<keyword evidence="2" id="KW-1003">Cell membrane</keyword>
<dbReference type="Proteomes" id="UP001321475">
    <property type="component" value="Chromosome"/>
</dbReference>
<feature type="domain" description="ComEC/Rec2-related protein" evidence="7">
    <location>
        <begin position="241"/>
        <end position="504"/>
    </location>
</feature>
<feature type="transmembrane region" description="Helical" evidence="6">
    <location>
        <begin position="290"/>
        <end position="307"/>
    </location>
</feature>
<gene>
    <name evidence="8" type="ORF">GCM10025865_24860</name>
</gene>
<evidence type="ECO:0000256" key="3">
    <source>
        <dbReference type="ARBA" id="ARBA00022692"/>
    </source>
</evidence>
<protein>
    <recommendedName>
        <fullName evidence="7">ComEC/Rec2-related protein domain-containing protein</fullName>
    </recommendedName>
</protein>
<evidence type="ECO:0000256" key="6">
    <source>
        <dbReference type="SAM" id="Phobius"/>
    </source>
</evidence>
<feature type="transmembrane region" description="Helical" evidence="6">
    <location>
        <begin position="389"/>
        <end position="409"/>
    </location>
</feature>
<feature type="transmembrane region" description="Helical" evidence="6">
    <location>
        <begin position="477"/>
        <end position="501"/>
    </location>
</feature>
<keyword evidence="9" id="KW-1185">Reference proteome</keyword>
<feature type="transmembrane region" description="Helical" evidence="6">
    <location>
        <begin position="72"/>
        <end position="94"/>
    </location>
</feature>
<feature type="transmembrane region" description="Helical" evidence="6">
    <location>
        <begin position="336"/>
        <end position="353"/>
    </location>
</feature>
<comment type="subcellular location">
    <subcellularLocation>
        <location evidence="1">Cell membrane</location>
        <topology evidence="1">Multi-pass membrane protein</topology>
    </subcellularLocation>
</comment>
<dbReference type="PANTHER" id="PTHR30619">
    <property type="entry name" value="DNA INTERNALIZATION/COMPETENCE PROTEIN COMEC/REC2"/>
    <property type="match status" value="1"/>
</dbReference>
<evidence type="ECO:0000313" key="9">
    <source>
        <dbReference type="Proteomes" id="UP001321475"/>
    </source>
</evidence>
<accession>A0ABN6XHK2</accession>
<dbReference type="NCBIfam" id="TIGR00360">
    <property type="entry name" value="ComEC_N-term"/>
    <property type="match status" value="1"/>
</dbReference>
<dbReference type="Pfam" id="PF03772">
    <property type="entry name" value="Competence"/>
    <property type="match status" value="1"/>
</dbReference>
<keyword evidence="5 6" id="KW-0472">Membrane</keyword>
<evidence type="ECO:0000256" key="4">
    <source>
        <dbReference type="ARBA" id="ARBA00022989"/>
    </source>
</evidence>
<evidence type="ECO:0000259" key="7">
    <source>
        <dbReference type="Pfam" id="PF03772"/>
    </source>
</evidence>
<dbReference type="EMBL" id="AP027729">
    <property type="protein sequence ID" value="BDZ43187.1"/>
    <property type="molecule type" value="Genomic_DNA"/>
</dbReference>
<name>A0ABN6XHK2_9CELL</name>
<feature type="transmembrane region" description="Helical" evidence="6">
    <location>
        <begin position="253"/>
        <end position="278"/>
    </location>
</feature>
<evidence type="ECO:0000256" key="5">
    <source>
        <dbReference type="ARBA" id="ARBA00023136"/>
    </source>
</evidence>